<dbReference type="EMBL" id="JWHR01000152">
    <property type="protein sequence ID" value="KHS55705.1"/>
    <property type="molecule type" value="Genomic_DNA"/>
</dbReference>
<comment type="caution">
    <text evidence="1">The sequence shown here is derived from an EMBL/GenBank/DDBJ whole genome shotgun (WGS) entry which is preliminary data.</text>
</comment>
<reference evidence="1 2" key="1">
    <citation type="submission" date="2014-12" db="EMBL/GenBank/DDBJ databases">
        <title>Draft genome sequence of Terrisporobacter sp. 08-306576, isolated from the blood culture of a bacteremia patient.</title>
        <authorList>
            <person name="Lund L.C."/>
            <person name="Sydenham T.V."/>
            <person name="Hogh S.V."/>
            <person name="Skov M.N."/>
            <person name="Kemp M."/>
            <person name="Justesen U.S."/>
        </authorList>
    </citation>
    <scope>NUCLEOTIDE SEQUENCE [LARGE SCALE GENOMIC DNA]</scope>
    <source>
        <strain evidence="1 2">08-306576</strain>
    </source>
</reference>
<evidence type="ECO:0000313" key="1">
    <source>
        <dbReference type="EMBL" id="KHS55705.1"/>
    </source>
</evidence>
<organism evidence="1 2">
    <name type="scientific">Terrisporobacter othiniensis</name>
    <dbReference type="NCBI Taxonomy" id="1577792"/>
    <lineage>
        <taxon>Bacteria</taxon>
        <taxon>Bacillati</taxon>
        <taxon>Bacillota</taxon>
        <taxon>Clostridia</taxon>
        <taxon>Peptostreptococcales</taxon>
        <taxon>Peptostreptococcaceae</taxon>
        <taxon>Terrisporobacter</taxon>
    </lineage>
</organism>
<keyword evidence="2" id="KW-1185">Reference proteome</keyword>
<protein>
    <recommendedName>
        <fullName evidence="3">Sialidase domain-containing protein</fullName>
    </recommendedName>
</protein>
<dbReference type="OrthoDB" id="1706352at2"/>
<gene>
    <name evidence="1" type="ORF">QX51_17890</name>
</gene>
<accession>A0A0B3WMD9</accession>
<dbReference type="Proteomes" id="UP000031189">
    <property type="component" value="Unassembled WGS sequence"/>
</dbReference>
<dbReference type="AlphaFoldDB" id="A0A0B3WMD9"/>
<evidence type="ECO:0000313" key="2">
    <source>
        <dbReference type="Proteomes" id="UP000031189"/>
    </source>
</evidence>
<proteinExistence type="predicted"/>
<dbReference type="RefSeq" id="WP_039681266.1">
    <property type="nucleotide sequence ID" value="NZ_JAWGXO010000020.1"/>
</dbReference>
<sequence length="332" mass="39182">MPFINKTSILVENSINKGLTLFELGKNIVSTNIDSDLNNIDSRILFNGEYSFIDIWLDIDDKDNIYGILNDKKGKLQNLIITSDNVDLNTIIKYDYKNFFIKFAYIKKLNSENHIFYYSIDKKYPYCAYIIHLYKSSNICKKTRIDFINYSILTNFVITYNNNVPTIFYFKLIDRHEELFSSTFNENLYAWSSPKQITNSKKDKIYLSAIIDNENNYHIVFAENNKNKYYCKYIQGNFMDNNFTISSEKYISKNSMCVFPNLISTCSKIYIQWIEYFDLYTSESLDSGKSWSKPKLNHSASDLPFQRYEFRSNNNIYNTSTIYALKNYSPLL</sequence>
<evidence type="ECO:0008006" key="3">
    <source>
        <dbReference type="Google" id="ProtNLM"/>
    </source>
</evidence>
<name>A0A0B3WMD9_9FIRM</name>
<dbReference type="STRING" id="1577792.QX51_17890"/>